<dbReference type="InterPro" id="IPR009045">
    <property type="entry name" value="Zn_M74/Hedgehog-like"/>
</dbReference>
<comment type="function">
    <text evidence="9 10">Catalyzes hydrolysis of the D-alanyl-D-alanine dipeptide.</text>
</comment>
<evidence type="ECO:0000256" key="4">
    <source>
        <dbReference type="ARBA" id="ARBA00022801"/>
    </source>
</evidence>
<proteinExistence type="inferred from homology"/>
<accession>A0A2S6CVF1</accession>
<keyword evidence="2 9" id="KW-0645">Protease</keyword>
<feature type="site" description="Transition state stabilizer" evidence="9">
    <location>
        <position position="78"/>
    </location>
</feature>
<dbReference type="EMBL" id="PGEM01000054">
    <property type="protein sequence ID" value="PPJ63738.1"/>
    <property type="molecule type" value="Genomic_DNA"/>
</dbReference>
<dbReference type="SUPFAM" id="SSF55166">
    <property type="entry name" value="Hedgehog/DD-peptidase"/>
    <property type="match status" value="1"/>
</dbReference>
<dbReference type="Gene3D" id="3.30.1380.10">
    <property type="match status" value="1"/>
</dbReference>
<dbReference type="GO" id="GO:0008237">
    <property type="term" value="F:metallopeptidase activity"/>
    <property type="evidence" value="ECO:0007669"/>
    <property type="project" value="UniProtKB-KW"/>
</dbReference>
<organism evidence="11 12">
    <name type="scientific">Cuspidothrix issatschenkoi CHARLIE-1</name>
    <dbReference type="NCBI Taxonomy" id="2052836"/>
    <lineage>
        <taxon>Bacteria</taxon>
        <taxon>Bacillati</taxon>
        <taxon>Cyanobacteriota</taxon>
        <taxon>Cyanophyceae</taxon>
        <taxon>Nostocales</taxon>
        <taxon>Aphanizomenonaceae</taxon>
        <taxon>Cuspidothrix</taxon>
    </lineage>
</organism>
<dbReference type="OrthoDB" id="9801430at2"/>
<feature type="binding site" evidence="9">
    <location>
        <position position="141"/>
    </location>
    <ligand>
        <name>Zn(2+)</name>
        <dbReference type="ChEBI" id="CHEBI:29105"/>
        <note>catalytic</note>
    </ligand>
</feature>
<feature type="binding site" evidence="9">
    <location>
        <position position="134"/>
    </location>
    <ligand>
        <name>Zn(2+)</name>
        <dbReference type="ChEBI" id="CHEBI:29105"/>
        <note>catalytic</note>
    </ligand>
</feature>
<reference evidence="11 12" key="1">
    <citation type="submission" date="2018-02" db="EMBL/GenBank/DDBJ databases">
        <title>Discovery of a pederin family compound in a non-symbiotic bloom-forming cyanobacterium.</title>
        <authorList>
            <person name="Kust A."/>
            <person name="Mares J."/>
            <person name="Jokela J."/>
            <person name="Urajova P."/>
            <person name="Hajek J."/>
            <person name="Saurav K."/>
            <person name="Voracova K."/>
            <person name="Fewer D.P."/>
            <person name="Haapaniemi E."/>
            <person name="Permi P."/>
            <person name="Rehakova K."/>
            <person name="Sivonen K."/>
            <person name="Hrouzek P."/>
        </authorList>
    </citation>
    <scope>NUCLEOTIDE SEQUENCE [LARGE SCALE GENOMIC DNA]</scope>
    <source>
        <strain evidence="11 12">CHARLIE-1</strain>
    </source>
</reference>
<evidence type="ECO:0000256" key="1">
    <source>
        <dbReference type="ARBA" id="ARBA00001362"/>
    </source>
</evidence>
<evidence type="ECO:0000313" key="11">
    <source>
        <dbReference type="EMBL" id="PPJ63738.1"/>
    </source>
</evidence>
<dbReference type="PANTHER" id="PTHR43126">
    <property type="entry name" value="D-ALANYL-D-ALANINE DIPEPTIDASE"/>
    <property type="match status" value="1"/>
</dbReference>
<keyword evidence="5 9" id="KW-0862">Zinc</keyword>
<feature type="binding site" evidence="9">
    <location>
        <position position="202"/>
    </location>
    <ligand>
        <name>Zn(2+)</name>
        <dbReference type="ChEBI" id="CHEBI:29105"/>
        <note>catalytic</note>
    </ligand>
</feature>
<dbReference type="EC" id="3.4.13.22" evidence="9 10"/>
<evidence type="ECO:0000256" key="9">
    <source>
        <dbReference type="HAMAP-Rule" id="MF_01924"/>
    </source>
</evidence>
<protein>
    <recommendedName>
        <fullName evidence="9 10">D-alanyl-D-alanine dipeptidase</fullName>
        <shortName evidence="9 10">D-Ala-D-Ala dipeptidase</shortName>
        <ecNumber evidence="9 10">3.4.13.22</ecNumber>
    </recommendedName>
</protein>
<comment type="cofactor">
    <cofactor evidence="9">
        <name>Zn(2+)</name>
        <dbReference type="ChEBI" id="CHEBI:29105"/>
    </cofactor>
    <text evidence="9">Binds 1 zinc ion per subunit.</text>
</comment>
<dbReference type="RefSeq" id="WP_104387426.1">
    <property type="nucleotide sequence ID" value="NZ_PGEM01000054.1"/>
</dbReference>
<keyword evidence="4 9" id="KW-0378">Hydrolase</keyword>
<dbReference type="HAMAP" id="MF_01924">
    <property type="entry name" value="A_A_dipeptidase"/>
    <property type="match status" value="1"/>
</dbReference>
<comment type="similarity">
    <text evidence="9 10">Belongs to the peptidase M15D family.</text>
</comment>
<dbReference type="PIRSF" id="PIRSF026671">
    <property type="entry name" value="AA_dipeptidase"/>
    <property type="match status" value="1"/>
</dbReference>
<keyword evidence="8 10" id="KW-0961">Cell wall biogenesis/degradation</keyword>
<keyword evidence="3 9" id="KW-0479">Metal-binding</keyword>
<comment type="catalytic activity">
    <reaction evidence="1 9 10">
        <text>D-alanyl-D-alanine + H2O = 2 D-alanine</text>
        <dbReference type="Rhea" id="RHEA:20661"/>
        <dbReference type="ChEBI" id="CHEBI:15377"/>
        <dbReference type="ChEBI" id="CHEBI:57416"/>
        <dbReference type="ChEBI" id="CHEBI:57822"/>
        <dbReference type="EC" id="3.4.13.22"/>
    </reaction>
</comment>
<name>A0A2S6CVF1_9CYAN</name>
<evidence type="ECO:0000256" key="7">
    <source>
        <dbReference type="ARBA" id="ARBA00023049"/>
    </source>
</evidence>
<dbReference type="AlphaFoldDB" id="A0A2S6CVF1"/>
<feature type="active site" description="Proton donor/acceptor" evidence="9">
    <location>
        <position position="199"/>
    </location>
</feature>
<dbReference type="GO" id="GO:0006508">
    <property type="term" value="P:proteolysis"/>
    <property type="evidence" value="ECO:0007669"/>
    <property type="project" value="UniProtKB-KW"/>
</dbReference>
<dbReference type="InterPro" id="IPR000755">
    <property type="entry name" value="A_A_dipeptidase"/>
</dbReference>
<evidence type="ECO:0000256" key="5">
    <source>
        <dbReference type="ARBA" id="ARBA00022833"/>
    </source>
</evidence>
<sequence length="236" mass="27685">MRPYHQIPIIECDEPLVEIPLELFAVESPHPYQKLGADYGVHSPYYLRQSVIENLIQAQNNLQLQHPGWYIQIFDAYRPVAVQQFMVDYSFGEALRERDLTETELSPQQREQIWQLVYEIWAVPSLDMQTPPPHSTGAAVDITLVNDAGEIVDMGSPIDEMSDRSYPEYYINSHQEYHCHRQLLNDVMLTAGFQRNPREWWHFSFGDQMWAWLYNQSHANARMTARYGRLTDLKPN</sequence>
<evidence type="ECO:0000256" key="8">
    <source>
        <dbReference type="ARBA" id="ARBA00023316"/>
    </source>
</evidence>
<evidence type="ECO:0000256" key="6">
    <source>
        <dbReference type="ARBA" id="ARBA00022997"/>
    </source>
</evidence>
<comment type="caution">
    <text evidence="11">The sequence shown here is derived from an EMBL/GenBank/DDBJ whole genome shotgun (WGS) entry which is preliminary data.</text>
</comment>
<keyword evidence="7 9" id="KW-0482">Metalloprotease</keyword>
<keyword evidence="6 9" id="KW-0224">Dipeptidase</keyword>
<gene>
    <name evidence="11" type="ORF">CUN59_08425</name>
</gene>
<evidence type="ECO:0000313" key="12">
    <source>
        <dbReference type="Proteomes" id="UP000239589"/>
    </source>
</evidence>
<evidence type="ECO:0000256" key="10">
    <source>
        <dbReference type="PIRNR" id="PIRNR026671"/>
    </source>
</evidence>
<dbReference type="PANTHER" id="PTHR43126:SF2">
    <property type="entry name" value="D-ALANYL-D-ALANINE DIPEPTIDASE"/>
    <property type="match status" value="1"/>
</dbReference>
<dbReference type="GO" id="GO:0160237">
    <property type="term" value="F:D-Ala-D-Ala dipeptidase activity"/>
    <property type="evidence" value="ECO:0007669"/>
    <property type="project" value="UniProtKB-EC"/>
</dbReference>
<dbReference type="Pfam" id="PF01427">
    <property type="entry name" value="Peptidase_M15"/>
    <property type="match status" value="1"/>
</dbReference>
<dbReference type="GO" id="GO:0071555">
    <property type="term" value="P:cell wall organization"/>
    <property type="evidence" value="ECO:0007669"/>
    <property type="project" value="UniProtKB-KW"/>
</dbReference>
<keyword evidence="12" id="KW-1185">Reference proteome</keyword>
<dbReference type="GO" id="GO:0008270">
    <property type="term" value="F:zinc ion binding"/>
    <property type="evidence" value="ECO:0007669"/>
    <property type="project" value="UniProtKB-UniRule"/>
</dbReference>
<dbReference type="Proteomes" id="UP000239589">
    <property type="component" value="Unassembled WGS sequence"/>
</dbReference>
<evidence type="ECO:0000256" key="3">
    <source>
        <dbReference type="ARBA" id="ARBA00022723"/>
    </source>
</evidence>
<evidence type="ECO:0000256" key="2">
    <source>
        <dbReference type="ARBA" id="ARBA00022670"/>
    </source>
</evidence>